<comment type="cofactor">
    <cofactor evidence="1">
        <name>Zn(2+)</name>
        <dbReference type="ChEBI" id="CHEBI:29105"/>
    </cofactor>
</comment>
<keyword evidence="4" id="KW-0862">Zinc</keyword>
<sequence>MSLLAPLFISHGGPDVLINASPARHIWQQYAATQPRPRAILIMSAHHLAREPLVGWSPRWQAVHDFGGFPRELYALNYPAVSDEQLARQVQARLAAAGVAAHLQQANGLDHGAWVPLLMMYPQADIPVITLATLPHQDARTHYLLGKALADLAADGVQIIGSGSVTHNLYALGAPDAPAQPWAQAFADWVAARLEQGDSEALLSWQTQAPFARENHPSDEHLLPLFFALGAAQGRPGRSLHRGIEYAAVTMDAWVFE</sequence>
<organism evidence="7 8">
    <name type="scientific">Vogesella aquatica</name>
    <dbReference type="NCBI Taxonomy" id="2984206"/>
    <lineage>
        <taxon>Bacteria</taxon>
        <taxon>Pseudomonadati</taxon>
        <taxon>Pseudomonadota</taxon>
        <taxon>Betaproteobacteria</taxon>
        <taxon>Neisseriales</taxon>
        <taxon>Chromobacteriaceae</taxon>
        <taxon>Vogesella</taxon>
    </lineage>
</organism>
<keyword evidence="3" id="KW-0479">Metal-binding</keyword>
<dbReference type="PIRSF" id="PIRSF006157">
    <property type="entry name" value="Doxgns_DODA"/>
    <property type="match status" value="1"/>
</dbReference>
<comment type="caution">
    <text evidence="7">The sequence shown here is derived from an EMBL/GenBank/DDBJ whole genome shotgun (WGS) entry which is preliminary data.</text>
</comment>
<dbReference type="GO" id="GO:0051213">
    <property type="term" value="F:dioxygenase activity"/>
    <property type="evidence" value="ECO:0007669"/>
    <property type="project" value="UniProtKB-KW"/>
</dbReference>
<protein>
    <submittedName>
        <fullName evidence="7">Class III extradiol ring-cleavage dioxygenase</fullName>
    </submittedName>
</protein>
<dbReference type="PANTHER" id="PTHR30096:SF0">
    <property type="entry name" value="4,5-DOPA DIOXYGENASE EXTRADIOL-LIKE PROTEIN"/>
    <property type="match status" value="1"/>
</dbReference>
<dbReference type="PANTHER" id="PTHR30096">
    <property type="entry name" value="4,5-DOPA DIOXYGENASE EXTRADIOL-LIKE PROTEIN"/>
    <property type="match status" value="1"/>
</dbReference>
<dbReference type="RefSeq" id="WP_272752704.1">
    <property type="nucleotide sequence ID" value="NZ_JAQQLF010000020.1"/>
</dbReference>
<dbReference type="CDD" id="cd07363">
    <property type="entry name" value="45_DOPA_Dioxygenase"/>
    <property type="match status" value="1"/>
</dbReference>
<feature type="domain" description="Extradiol ring-cleavage dioxygenase class III enzyme subunit B" evidence="6">
    <location>
        <begin position="31"/>
        <end position="249"/>
    </location>
</feature>
<dbReference type="EMBL" id="JAQQLF010000020">
    <property type="protein sequence ID" value="MDC7718466.1"/>
    <property type="molecule type" value="Genomic_DNA"/>
</dbReference>
<keyword evidence="5" id="KW-0560">Oxidoreductase</keyword>
<dbReference type="InterPro" id="IPR004183">
    <property type="entry name" value="Xdiol_dOase_suB"/>
</dbReference>
<keyword evidence="8" id="KW-1185">Reference proteome</keyword>
<gene>
    <name evidence="7" type="ORF">PQU95_14730</name>
</gene>
<keyword evidence="7" id="KW-0223">Dioxygenase</keyword>
<comment type="similarity">
    <text evidence="2">Belongs to the DODA-type extradiol aromatic ring-opening dioxygenase family.</text>
</comment>
<evidence type="ECO:0000256" key="2">
    <source>
        <dbReference type="ARBA" id="ARBA00007581"/>
    </source>
</evidence>
<dbReference type="InterPro" id="IPR014436">
    <property type="entry name" value="Extradiol_dOase_DODA"/>
</dbReference>
<evidence type="ECO:0000256" key="5">
    <source>
        <dbReference type="ARBA" id="ARBA00023002"/>
    </source>
</evidence>
<dbReference type="Proteomes" id="UP001219956">
    <property type="component" value="Unassembled WGS sequence"/>
</dbReference>
<dbReference type="Pfam" id="PF02900">
    <property type="entry name" value="LigB"/>
    <property type="match status" value="1"/>
</dbReference>
<name>A0ABT5J0W1_9NEIS</name>
<reference evidence="7 8" key="1">
    <citation type="submission" date="2023-01" db="EMBL/GenBank/DDBJ databases">
        <title>Novel species of the genus Vogesella isolated from rivers.</title>
        <authorList>
            <person name="Lu H."/>
        </authorList>
    </citation>
    <scope>NUCLEOTIDE SEQUENCE [LARGE SCALE GENOMIC DNA]</scope>
    <source>
        <strain evidence="7 8">DC21W</strain>
    </source>
</reference>
<evidence type="ECO:0000256" key="4">
    <source>
        <dbReference type="ARBA" id="ARBA00022833"/>
    </source>
</evidence>
<proteinExistence type="inferred from homology"/>
<dbReference type="SUPFAM" id="SSF53213">
    <property type="entry name" value="LigB-like"/>
    <property type="match status" value="1"/>
</dbReference>
<evidence type="ECO:0000256" key="3">
    <source>
        <dbReference type="ARBA" id="ARBA00022723"/>
    </source>
</evidence>
<accession>A0ABT5J0W1</accession>
<evidence type="ECO:0000256" key="1">
    <source>
        <dbReference type="ARBA" id="ARBA00001947"/>
    </source>
</evidence>
<dbReference type="Gene3D" id="3.40.830.10">
    <property type="entry name" value="LigB-like"/>
    <property type="match status" value="1"/>
</dbReference>
<evidence type="ECO:0000313" key="7">
    <source>
        <dbReference type="EMBL" id="MDC7718466.1"/>
    </source>
</evidence>
<evidence type="ECO:0000259" key="6">
    <source>
        <dbReference type="Pfam" id="PF02900"/>
    </source>
</evidence>
<evidence type="ECO:0000313" key="8">
    <source>
        <dbReference type="Proteomes" id="UP001219956"/>
    </source>
</evidence>